<evidence type="ECO:0000259" key="5">
    <source>
        <dbReference type="PROSITE" id="PS51063"/>
    </source>
</evidence>
<keyword evidence="3" id="KW-0804">Transcription</keyword>
<dbReference type="EMBL" id="JAHESC010000013">
    <property type="protein sequence ID" value="MBT1687050.1"/>
    <property type="molecule type" value="Genomic_DNA"/>
</dbReference>
<dbReference type="Pfam" id="PF13545">
    <property type="entry name" value="HTH_Crp_2"/>
    <property type="match status" value="1"/>
</dbReference>
<comment type="caution">
    <text evidence="6">The sequence shown here is derived from an EMBL/GenBank/DDBJ whole genome shotgun (WGS) entry which is preliminary data.</text>
</comment>
<dbReference type="GO" id="GO:0003677">
    <property type="term" value="F:DNA binding"/>
    <property type="evidence" value="ECO:0007669"/>
    <property type="project" value="UniProtKB-KW"/>
</dbReference>
<dbReference type="InterPro" id="IPR036390">
    <property type="entry name" value="WH_DNA-bd_sf"/>
</dbReference>
<dbReference type="InterPro" id="IPR036388">
    <property type="entry name" value="WH-like_DNA-bd_sf"/>
</dbReference>
<keyword evidence="2" id="KW-0238">DNA-binding</keyword>
<feature type="domain" description="Cyclic nucleotide-binding" evidence="4">
    <location>
        <begin position="29"/>
        <end position="149"/>
    </location>
</feature>
<dbReference type="SUPFAM" id="SSF46785">
    <property type="entry name" value="Winged helix' DNA-binding domain"/>
    <property type="match status" value="1"/>
</dbReference>
<dbReference type="GO" id="GO:0003700">
    <property type="term" value="F:DNA-binding transcription factor activity"/>
    <property type="evidence" value="ECO:0007669"/>
    <property type="project" value="TreeGrafter"/>
</dbReference>
<dbReference type="SMART" id="SM00100">
    <property type="entry name" value="cNMP"/>
    <property type="match status" value="1"/>
</dbReference>
<dbReference type="RefSeq" id="WP_254090286.1">
    <property type="nucleotide sequence ID" value="NZ_JAHESC010000013.1"/>
</dbReference>
<dbReference type="Gene3D" id="2.60.120.10">
    <property type="entry name" value="Jelly Rolls"/>
    <property type="match status" value="1"/>
</dbReference>
<dbReference type="InterPro" id="IPR014710">
    <property type="entry name" value="RmlC-like_jellyroll"/>
</dbReference>
<reference evidence="6 7" key="1">
    <citation type="submission" date="2021-05" db="EMBL/GenBank/DDBJ databases">
        <title>A Polyphasic approach of four new species of the genus Ohtaekwangia: Ohtaekwangia histidinii sp. nov., Ohtaekwangia cretensis sp. nov., Ohtaekwangia indiensis sp. nov., Ohtaekwangia reichenbachii sp. nov. from diverse environment.</title>
        <authorList>
            <person name="Octaviana S."/>
        </authorList>
    </citation>
    <scope>NUCLEOTIDE SEQUENCE [LARGE SCALE GENOMIC DNA]</scope>
    <source>
        <strain evidence="6 7">PWU37</strain>
    </source>
</reference>
<sequence>MLFYRGKNSLEDICAAMDLSRFYFINNSIGELLSGNEIDFLKQSVVQKHYSKGQNIYREGVYPKGVFILNKGKIKIYQETFEGTQQIMNIHVQGEIIGYRPLLCGDRYPVTATAIEDCKISFIPKKQFLQALGKSSLLSNMLLKFLSNEFTVWVNTISNLKHRTVKERLFLNLLILIEKYRGKKKWPVEVTLSRADLAALIGTSNETLARLLKILKDEKYISVRGRTIVIQGQPQEDRIRKSLSGLF</sequence>
<keyword evidence="7" id="KW-1185">Reference proteome</keyword>
<dbReference type="SMART" id="SM00419">
    <property type="entry name" value="HTH_CRP"/>
    <property type="match status" value="1"/>
</dbReference>
<dbReference type="AlphaFoldDB" id="A0AAP2GI32"/>
<gene>
    <name evidence="6" type="ORF">KK078_10800</name>
</gene>
<dbReference type="InterPro" id="IPR000595">
    <property type="entry name" value="cNMP-bd_dom"/>
</dbReference>
<dbReference type="PANTHER" id="PTHR24567">
    <property type="entry name" value="CRP FAMILY TRANSCRIPTIONAL REGULATORY PROTEIN"/>
    <property type="match status" value="1"/>
</dbReference>
<evidence type="ECO:0000256" key="2">
    <source>
        <dbReference type="ARBA" id="ARBA00023125"/>
    </source>
</evidence>
<dbReference type="Pfam" id="PF00027">
    <property type="entry name" value="cNMP_binding"/>
    <property type="match status" value="1"/>
</dbReference>
<accession>A0AAP2GI32</accession>
<dbReference type="PROSITE" id="PS50042">
    <property type="entry name" value="CNMP_BINDING_3"/>
    <property type="match status" value="1"/>
</dbReference>
<proteinExistence type="predicted"/>
<organism evidence="6 7">
    <name type="scientific">Dawidia soli</name>
    <dbReference type="NCBI Taxonomy" id="2782352"/>
    <lineage>
        <taxon>Bacteria</taxon>
        <taxon>Pseudomonadati</taxon>
        <taxon>Bacteroidota</taxon>
        <taxon>Cytophagia</taxon>
        <taxon>Cytophagales</taxon>
        <taxon>Chryseotaleaceae</taxon>
        <taxon>Dawidia</taxon>
    </lineage>
</organism>
<dbReference type="Gene3D" id="1.10.10.10">
    <property type="entry name" value="Winged helix-like DNA-binding domain superfamily/Winged helix DNA-binding domain"/>
    <property type="match status" value="1"/>
</dbReference>
<evidence type="ECO:0000259" key="4">
    <source>
        <dbReference type="PROSITE" id="PS50042"/>
    </source>
</evidence>
<evidence type="ECO:0000256" key="1">
    <source>
        <dbReference type="ARBA" id="ARBA00023015"/>
    </source>
</evidence>
<evidence type="ECO:0000313" key="6">
    <source>
        <dbReference type="EMBL" id="MBT1687050.1"/>
    </source>
</evidence>
<dbReference type="GO" id="GO:0005829">
    <property type="term" value="C:cytosol"/>
    <property type="evidence" value="ECO:0007669"/>
    <property type="project" value="TreeGrafter"/>
</dbReference>
<dbReference type="InterPro" id="IPR050397">
    <property type="entry name" value="Env_Response_Regulators"/>
</dbReference>
<name>A0AAP2GI32_9BACT</name>
<protein>
    <submittedName>
        <fullName evidence="6">Crp/Fnr family transcriptional regulator</fullName>
    </submittedName>
</protein>
<evidence type="ECO:0000256" key="3">
    <source>
        <dbReference type="ARBA" id="ARBA00023163"/>
    </source>
</evidence>
<dbReference type="InterPro" id="IPR018490">
    <property type="entry name" value="cNMP-bd_dom_sf"/>
</dbReference>
<dbReference type="InterPro" id="IPR012318">
    <property type="entry name" value="HTH_CRP"/>
</dbReference>
<evidence type="ECO:0000313" key="7">
    <source>
        <dbReference type="Proteomes" id="UP001319180"/>
    </source>
</evidence>
<feature type="domain" description="HTH crp-type" evidence="5">
    <location>
        <begin position="163"/>
        <end position="234"/>
    </location>
</feature>
<dbReference type="PANTHER" id="PTHR24567:SF26">
    <property type="entry name" value="REGULATORY PROTEIN YEIL"/>
    <property type="match status" value="1"/>
</dbReference>
<dbReference type="PROSITE" id="PS51063">
    <property type="entry name" value="HTH_CRP_2"/>
    <property type="match status" value="1"/>
</dbReference>
<dbReference type="SUPFAM" id="SSF51206">
    <property type="entry name" value="cAMP-binding domain-like"/>
    <property type="match status" value="1"/>
</dbReference>
<keyword evidence="1" id="KW-0805">Transcription regulation</keyword>
<dbReference type="CDD" id="cd00038">
    <property type="entry name" value="CAP_ED"/>
    <property type="match status" value="1"/>
</dbReference>
<dbReference type="Proteomes" id="UP001319180">
    <property type="component" value="Unassembled WGS sequence"/>
</dbReference>